<keyword evidence="7 10" id="KW-0472">Membrane</keyword>
<dbReference type="Pfam" id="PF00593">
    <property type="entry name" value="TonB_dep_Rec_b-barrel"/>
    <property type="match status" value="1"/>
</dbReference>
<dbReference type="InterPro" id="IPR037066">
    <property type="entry name" value="Plug_dom_sf"/>
</dbReference>
<dbReference type="InterPro" id="IPR000531">
    <property type="entry name" value="Beta-barrel_TonB"/>
</dbReference>
<dbReference type="Pfam" id="PF07715">
    <property type="entry name" value="Plug"/>
    <property type="match status" value="1"/>
</dbReference>
<comment type="similarity">
    <text evidence="2 10 11">Belongs to the TonB-dependent receptor family.</text>
</comment>
<keyword evidence="8 15" id="KW-0675">Receptor</keyword>
<dbReference type="InterPro" id="IPR036942">
    <property type="entry name" value="Beta-barrel_TonB_sf"/>
</dbReference>
<evidence type="ECO:0000313" key="15">
    <source>
        <dbReference type="EMBL" id="GJE75349.1"/>
    </source>
</evidence>
<evidence type="ECO:0000256" key="6">
    <source>
        <dbReference type="ARBA" id="ARBA00023077"/>
    </source>
</evidence>
<dbReference type="InterPro" id="IPR012910">
    <property type="entry name" value="Plug_dom"/>
</dbReference>
<evidence type="ECO:0000256" key="7">
    <source>
        <dbReference type="ARBA" id="ARBA00023136"/>
    </source>
</evidence>
<evidence type="ECO:0000256" key="10">
    <source>
        <dbReference type="PROSITE-ProRule" id="PRU01360"/>
    </source>
</evidence>
<evidence type="ECO:0000259" key="14">
    <source>
        <dbReference type="Pfam" id="PF07715"/>
    </source>
</evidence>
<dbReference type="PANTHER" id="PTHR32552">
    <property type="entry name" value="FERRICHROME IRON RECEPTOR-RELATED"/>
    <property type="match status" value="1"/>
</dbReference>
<evidence type="ECO:0000256" key="9">
    <source>
        <dbReference type="ARBA" id="ARBA00023237"/>
    </source>
</evidence>
<evidence type="ECO:0000256" key="5">
    <source>
        <dbReference type="ARBA" id="ARBA00022692"/>
    </source>
</evidence>
<dbReference type="CDD" id="cd01347">
    <property type="entry name" value="ligand_gated_channel"/>
    <property type="match status" value="1"/>
</dbReference>
<keyword evidence="4 10" id="KW-1134">Transmembrane beta strand</keyword>
<feature type="chain" id="PRO_5045237450" evidence="12">
    <location>
        <begin position="25"/>
        <end position="739"/>
    </location>
</feature>
<keyword evidence="16" id="KW-1185">Reference proteome</keyword>
<feature type="domain" description="TonB-dependent receptor plug" evidence="14">
    <location>
        <begin position="65"/>
        <end position="162"/>
    </location>
</feature>
<keyword evidence="9 10" id="KW-0998">Cell outer membrane</keyword>
<gene>
    <name evidence="15" type="primary">cntO_1</name>
    <name evidence="15" type="ORF">BGCPKDLD_1933</name>
</gene>
<name>A0ABQ4UTA4_9HYPH</name>
<dbReference type="PANTHER" id="PTHR32552:SF85">
    <property type="entry name" value="BLL7968 PROTEIN"/>
    <property type="match status" value="1"/>
</dbReference>
<evidence type="ECO:0000256" key="8">
    <source>
        <dbReference type="ARBA" id="ARBA00023170"/>
    </source>
</evidence>
<dbReference type="SUPFAM" id="SSF56935">
    <property type="entry name" value="Porins"/>
    <property type="match status" value="1"/>
</dbReference>
<accession>A0ABQ4UTA4</accession>
<dbReference type="NCBIfam" id="TIGR01783">
    <property type="entry name" value="TonB-siderophor"/>
    <property type="match status" value="1"/>
</dbReference>
<reference evidence="15" key="1">
    <citation type="journal article" date="2021" name="Front. Microbiol.">
        <title>Comprehensive Comparative Genomics and Phenotyping of Methylobacterium Species.</title>
        <authorList>
            <person name="Alessa O."/>
            <person name="Ogura Y."/>
            <person name="Fujitani Y."/>
            <person name="Takami H."/>
            <person name="Hayashi T."/>
            <person name="Sahin N."/>
            <person name="Tani A."/>
        </authorList>
    </citation>
    <scope>NUCLEOTIDE SEQUENCE</scope>
    <source>
        <strain evidence="15">DSM 14458</strain>
    </source>
</reference>
<dbReference type="PROSITE" id="PS52016">
    <property type="entry name" value="TONB_DEPENDENT_REC_3"/>
    <property type="match status" value="1"/>
</dbReference>
<keyword evidence="3 10" id="KW-0813">Transport</keyword>
<protein>
    <submittedName>
        <fullName evidence="15">Metal-pseudopaline receptor CntO</fullName>
    </submittedName>
</protein>
<sequence length="739" mass="80693">MPPQSPSATVLLLGALLAASDAQAQGASDPVVALDELSVTGDGKAISRGYQPVRSSVATITETPLIKVPQSIAVVTEQVLQDQAVRSLDEALVNVSGITQTNTLGGTQDAFLRRGFGERADGSILRDGLRTALPRSFMPTTQRVEVLKGPASALYGILDPGGLINIVTKKPRFVQAGYLEVFGTSFNGGGIELDQTGPIEGTNLAYRFIAEHRNREYWRNFGTENRQVVAPSVTWQGDATRVTLGYEWSRYHEPFDRGTVFDPLTGKAVRVPSSRRFDERYNITRGESHVATLSAEHNFNERWKANLNYAFSHDFYADNQARVMGYNPATGILTRRVDATQGSSTSVHSGRIDLVGKETILGFDHEILIGASYDQWNGHRQNMIRSQQRAGFNIYNPVYGTLPQSFAVSNSESDQREILNTTSVYIQDTVALTDRLTAVAGLRYQDYDQIAGKGRPFNRNTDVSGNRTVPRLGLVYMLTPNLSVYGSYSETFRPNSSIASRIGALPPELGRAYEVGLKAELFGGITATAALYDILKSNVIYFDTATRSATQAELAARPSEKTITETIARVAGRVRSRGFELDIAGQIAPDWSLVGTYAYNDARVEQDPDPTINGKRLANAAIHTASLFLTHDFGLVSGLFGEGRLRAGIGGRYVGERAGSATNRFPSPYTNARFFLPEYAVADAFLAYDTQVAGRPATFQLNLRNLTNATTYTSSIGSNNYAVTIGEPFQAIVTARTFW</sequence>
<comment type="subcellular location">
    <subcellularLocation>
        <location evidence="1 10">Cell outer membrane</location>
        <topology evidence="1 10">Multi-pass membrane protein</topology>
    </subcellularLocation>
</comment>
<proteinExistence type="inferred from homology"/>
<dbReference type="InterPro" id="IPR039426">
    <property type="entry name" value="TonB-dep_rcpt-like"/>
</dbReference>
<dbReference type="RefSeq" id="WP_137827540.1">
    <property type="nucleotide sequence ID" value="NZ_BPRE01000005.1"/>
</dbReference>
<comment type="caution">
    <text evidence="15">The sequence shown here is derived from an EMBL/GenBank/DDBJ whole genome shotgun (WGS) entry which is preliminary data.</text>
</comment>
<evidence type="ECO:0000256" key="2">
    <source>
        <dbReference type="ARBA" id="ARBA00009810"/>
    </source>
</evidence>
<organism evidence="15 16">
    <name type="scientific">Methylorubrum suomiense</name>
    <dbReference type="NCBI Taxonomy" id="144191"/>
    <lineage>
        <taxon>Bacteria</taxon>
        <taxon>Pseudomonadati</taxon>
        <taxon>Pseudomonadota</taxon>
        <taxon>Alphaproteobacteria</taxon>
        <taxon>Hyphomicrobiales</taxon>
        <taxon>Methylobacteriaceae</taxon>
        <taxon>Methylorubrum</taxon>
    </lineage>
</organism>
<feature type="signal peptide" evidence="12">
    <location>
        <begin position="1"/>
        <end position="24"/>
    </location>
</feature>
<keyword evidence="6 11" id="KW-0798">TonB box</keyword>
<evidence type="ECO:0000256" key="12">
    <source>
        <dbReference type="SAM" id="SignalP"/>
    </source>
</evidence>
<dbReference type="Gene3D" id="2.40.170.20">
    <property type="entry name" value="TonB-dependent receptor, beta-barrel domain"/>
    <property type="match status" value="1"/>
</dbReference>
<keyword evidence="12" id="KW-0732">Signal</keyword>
<dbReference type="Gene3D" id="2.170.130.10">
    <property type="entry name" value="TonB-dependent receptor, plug domain"/>
    <property type="match status" value="1"/>
</dbReference>
<keyword evidence="5 10" id="KW-0812">Transmembrane</keyword>
<dbReference type="EMBL" id="BPRE01000005">
    <property type="protein sequence ID" value="GJE75349.1"/>
    <property type="molecule type" value="Genomic_DNA"/>
</dbReference>
<feature type="domain" description="TonB-dependent receptor-like beta-barrel" evidence="13">
    <location>
        <begin position="234"/>
        <end position="706"/>
    </location>
</feature>
<dbReference type="InterPro" id="IPR010105">
    <property type="entry name" value="TonB_sidphr_rcpt"/>
</dbReference>
<evidence type="ECO:0000256" key="3">
    <source>
        <dbReference type="ARBA" id="ARBA00022448"/>
    </source>
</evidence>
<dbReference type="Proteomes" id="UP001055093">
    <property type="component" value="Unassembled WGS sequence"/>
</dbReference>
<evidence type="ECO:0000259" key="13">
    <source>
        <dbReference type="Pfam" id="PF00593"/>
    </source>
</evidence>
<evidence type="ECO:0000256" key="1">
    <source>
        <dbReference type="ARBA" id="ARBA00004571"/>
    </source>
</evidence>
<evidence type="ECO:0000256" key="4">
    <source>
        <dbReference type="ARBA" id="ARBA00022452"/>
    </source>
</evidence>
<evidence type="ECO:0000256" key="11">
    <source>
        <dbReference type="RuleBase" id="RU003357"/>
    </source>
</evidence>
<reference evidence="15" key="2">
    <citation type="submission" date="2021-08" db="EMBL/GenBank/DDBJ databases">
        <authorList>
            <person name="Tani A."/>
            <person name="Ola A."/>
            <person name="Ogura Y."/>
            <person name="Katsura K."/>
            <person name="Hayashi T."/>
        </authorList>
    </citation>
    <scope>NUCLEOTIDE SEQUENCE</scope>
    <source>
        <strain evidence="15">DSM 14458</strain>
    </source>
</reference>
<evidence type="ECO:0000313" key="16">
    <source>
        <dbReference type="Proteomes" id="UP001055093"/>
    </source>
</evidence>